<evidence type="ECO:0000256" key="4">
    <source>
        <dbReference type="ARBA" id="ARBA00022475"/>
    </source>
</evidence>
<sequence>MSAHPVVNYDPVEERINFISHAIGAGLALIAGILLIIKGSYLETAQWIGLWVYALSLFLLFAASSLYHFAESPERRGWYKKLDHTAIYYLIAGTYTPFLSIALPTQKAHYLLIALWVIALIGTLFKLVFIHRFEKISLIAYLLMGWLAVLVMDDMQRFLSKPALTFLIIGGLSYTIGALFYALKKDHISCPSIFTSTMASLNTAVAEQQPVNSKFRVLTASLVGTTIEFFDFYIYATAAVIIFPYLFFPASTDPMTATIQSLATFAIAFIARPIGAALFGHLGDRIGRKATLVAALLTMGLSTVCIGLLPTYAQIGIAAPLLLALCRLGQGLGLGGEWSGAVLLATENAPEGKRAWYGMFPQLGAPIGFILATGSFLTLGHFMTEEAFMTWGWRIPFISSALLVIVGLWIRLQLHETPAFQKVLDKQKEVNIPFKEVITKHWGMLILGTIAAICTFVVFYLTTVFALQWGTKQLGYTREQFLQLQLVATLCFAAFIPLSAVFAEKFGRKTTSIAVCIAAALFGLVFSSMLESGSTLIVFLFLCIGLSIMGLTYGPIGTVLSEIFPISVRYTGSALTFNLAGIFGASFAPLIATKLATTYGLHAVGYYLTAASLLSLCAFLMIRETKNDD</sequence>
<evidence type="ECO:0000256" key="1">
    <source>
        <dbReference type="ARBA" id="ARBA00004429"/>
    </source>
</evidence>
<feature type="transmembrane region" description="Helical" evidence="10">
    <location>
        <begin position="363"/>
        <end position="383"/>
    </location>
</feature>
<dbReference type="Pfam" id="PF03006">
    <property type="entry name" value="HlyIII"/>
    <property type="match status" value="1"/>
</dbReference>
<evidence type="ECO:0000313" key="13">
    <source>
        <dbReference type="Proteomes" id="UP000678499"/>
    </source>
</evidence>
<dbReference type="Gene3D" id="1.20.1250.20">
    <property type="entry name" value="MFS general substrate transporter like domains"/>
    <property type="match status" value="2"/>
</dbReference>
<protein>
    <recommendedName>
        <fullName evidence="11">Major facilitator superfamily (MFS) profile domain-containing protein</fullName>
    </recommendedName>
</protein>
<evidence type="ECO:0000256" key="10">
    <source>
        <dbReference type="SAM" id="Phobius"/>
    </source>
</evidence>
<keyword evidence="9" id="KW-0862">Zinc</keyword>
<dbReference type="NCBIfam" id="TIGR00883">
    <property type="entry name" value="2A0106"/>
    <property type="match status" value="1"/>
</dbReference>
<dbReference type="EMBL" id="CAJPEX010005539">
    <property type="protein sequence ID" value="CAG0923661.1"/>
    <property type="molecule type" value="Genomic_DNA"/>
</dbReference>
<keyword evidence="4" id="KW-1003">Cell membrane</keyword>
<evidence type="ECO:0000313" key="12">
    <source>
        <dbReference type="EMBL" id="CAD7283509.1"/>
    </source>
</evidence>
<keyword evidence="8 10" id="KW-0472">Membrane</keyword>
<dbReference type="Proteomes" id="UP000678499">
    <property type="component" value="Unassembled WGS sequence"/>
</dbReference>
<feature type="transmembrane region" description="Helical" evidence="10">
    <location>
        <begin position="445"/>
        <end position="469"/>
    </location>
</feature>
<keyword evidence="9" id="KW-0479">Metal-binding</keyword>
<name>A0A7R9BYD8_9CRUS</name>
<dbReference type="InterPro" id="IPR020846">
    <property type="entry name" value="MFS_dom"/>
</dbReference>
<dbReference type="InterPro" id="IPR005828">
    <property type="entry name" value="MFS_sugar_transport-like"/>
</dbReference>
<keyword evidence="5" id="KW-0997">Cell inner membrane</keyword>
<feature type="transmembrane region" description="Helical" evidence="10">
    <location>
        <begin position="49"/>
        <end position="70"/>
    </location>
</feature>
<dbReference type="GO" id="GO:0046872">
    <property type="term" value="F:metal ion binding"/>
    <property type="evidence" value="ECO:0007669"/>
    <property type="project" value="UniProtKB-KW"/>
</dbReference>
<gene>
    <name evidence="12" type="ORF">NMOB1V02_LOCUS11124</name>
</gene>
<evidence type="ECO:0000256" key="9">
    <source>
        <dbReference type="PIRSR" id="PIRSR604254-1"/>
    </source>
</evidence>
<dbReference type="InterPro" id="IPR036259">
    <property type="entry name" value="MFS_trans_sf"/>
</dbReference>
<dbReference type="GO" id="GO:0005886">
    <property type="term" value="C:plasma membrane"/>
    <property type="evidence" value="ECO:0007669"/>
    <property type="project" value="UniProtKB-SubCell"/>
</dbReference>
<feature type="transmembrane region" description="Helical" evidence="10">
    <location>
        <begin position="262"/>
        <end position="280"/>
    </location>
</feature>
<feature type="transmembrane region" description="Helical" evidence="10">
    <location>
        <begin position="604"/>
        <end position="622"/>
    </location>
</feature>
<dbReference type="GO" id="GO:0022857">
    <property type="term" value="F:transmembrane transporter activity"/>
    <property type="evidence" value="ECO:0007669"/>
    <property type="project" value="InterPro"/>
</dbReference>
<dbReference type="PROSITE" id="PS50850">
    <property type="entry name" value="MFS"/>
    <property type="match status" value="1"/>
</dbReference>
<feature type="transmembrane region" description="Helical" evidence="10">
    <location>
        <begin position="572"/>
        <end position="592"/>
    </location>
</feature>
<dbReference type="InterPro" id="IPR005829">
    <property type="entry name" value="Sugar_transporter_CS"/>
</dbReference>
<evidence type="ECO:0000259" key="11">
    <source>
        <dbReference type="PROSITE" id="PS50850"/>
    </source>
</evidence>
<evidence type="ECO:0000256" key="2">
    <source>
        <dbReference type="ARBA" id="ARBA00007018"/>
    </source>
</evidence>
<accession>A0A7R9BYD8</accession>
<comment type="similarity">
    <text evidence="2">Belongs to the ADIPOR family.</text>
</comment>
<dbReference type="FunFam" id="1.20.1250.20:FF:000001">
    <property type="entry name" value="Dicarboxylate MFS transporter"/>
    <property type="match status" value="1"/>
</dbReference>
<feature type="transmembrane region" description="Helical" evidence="10">
    <location>
        <begin position="18"/>
        <end position="37"/>
    </location>
</feature>
<feature type="transmembrane region" description="Helical" evidence="10">
    <location>
        <begin position="481"/>
        <end position="503"/>
    </location>
</feature>
<dbReference type="PANTHER" id="PTHR43045">
    <property type="entry name" value="SHIKIMATE TRANSPORTER"/>
    <property type="match status" value="1"/>
</dbReference>
<keyword evidence="7 10" id="KW-1133">Transmembrane helix</keyword>
<feature type="transmembrane region" description="Helical" evidence="10">
    <location>
        <begin position="395"/>
        <end position="412"/>
    </location>
</feature>
<keyword evidence="3" id="KW-0813">Transport</keyword>
<dbReference type="PANTHER" id="PTHR43045:SF2">
    <property type="entry name" value="INNER MEMBRANE METABOLITE TRANSPORT PROTEIN YHJE"/>
    <property type="match status" value="1"/>
</dbReference>
<evidence type="ECO:0000256" key="5">
    <source>
        <dbReference type="ARBA" id="ARBA00022519"/>
    </source>
</evidence>
<dbReference type="OrthoDB" id="10262656at2759"/>
<feature type="transmembrane region" description="Helical" evidence="10">
    <location>
        <begin position="536"/>
        <end position="560"/>
    </location>
</feature>
<evidence type="ECO:0000256" key="8">
    <source>
        <dbReference type="ARBA" id="ARBA00023136"/>
    </source>
</evidence>
<evidence type="ECO:0000256" key="3">
    <source>
        <dbReference type="ARBA" id="ARBA00022448"/>
    </source>
</evidence>
<feature type="binding site" evidence="9">
    <location>
        <position position="68"/>
    </location>
    <ligand>
        <name>Zn(2+)</name>
        <dbReference type="ChEBI" id="CHEBI:29105"/>
    </ligand>
</feature>
<dbReference type="CDD" id="cd17369">
    <property type="entry name" value="MFS_ShiA_like"/>
    <property type="match status" value="1"/>
</dbReference>
<feature type="non-terminal residue" evidence="12">
    <location>
        <position position="1"/>
    </location>
</feature>
<dbReference type="PROSITE" id="PS00216">
    <property type="entry name" value="SUGAR_TRANSPORT_1"/>
    <property type="match status" value="1"/>
</dbReference>
<dbReference type="InterPro" id="IPR004254">
    <property type="entry name" value="AdipoR/HlyIII-related"/>
</dbReference>
<feature type="transmembrane region" description="Helical" evidence="10">
    <location>
        <begin position="136"/>
        <end position="152"/>
    </location>
</feature>
<dbReference type="InterPro" id="IPR004736">
    <property type="entry name" value="MHS_symport"/>
</dbReference>
<proteinExistence type="inferred from homology"/>
<dbReference type="Pfam" id="PF00083">
    <property type="entry name" value="Sugar_tr"/>
    <property type="match status" value="2"/>
</dbReference>
<organism evidence="12">
    <name type="scientific">Notodromas monacha</name>
    <dbReference type="NCBI Taxonomy" id="399045"/>
    <lineage>
        <taxon>Eukaryota</taxon>
        <taxon>Metazoa</taxon>
        <taxon>Ecdysozoa</taxon>
        <taxon>Arthropoda</taxon>
        <taxon>Crustacea</taxon>
        <taxon>Oligostraca</taxon>
        <taxon>Ostracoda</taxon>
        <taxon>Podocopa</taxon>
        <taxon>Podocopida</taxon>
        <taxon>Cypridocopina</taxon>
        <taxon>Cypridoidea</taxon>
        <taxon>Cyprididae</taxon>
        <taxon>Notodromas</taxon>
    </lineage>
</organism>
<dbReference type="EMBL" id="OA887576">
    <property type="protein sequence ID" value="CAD7283509.1"/>
    <property type="molecule type" value="Genomic_DNA"/>
</dbReference>
<evidence type="ECO:0000256" key="7">
    <source>
        <dbReference type="ARBA" id="ARBA00022989"/>
    </source>
</evidence>
<reference evidence="12" key="1">
    <citation type="submission" date="2020-11" db="EMBL/GenBank/DDBJ databases">
        <authorList>
            <person name="Tran Van P."/>
        </authorList>
    </citation>
    <scope>NUCLEOTIDE SEQUENCE</scope>
</reference>
<comment type="subcellular location">
    <subcellularLocation>
        <location evidence="1">Cell inner membrane</location>
        <topology evidence="1">Multi-pass membrane protein</topology>
    </subcellularLocation>
</comment>
<feature type="transmembrane region" description="Helical" evidence="10">
    <location>
        <begin position="110"/>
        <end position="130"/>
    </location>
</feature>
<feature type="transmembrane region" description="Helical" evidence="10">
    <location>
        <begin position="86"/>
        <end position="103"/>
    </location>
</feature>
<feature type="domain" description="Major facilitator superfamily (MFS) profile" evidence="11">
    <location>
        <begin position="217"/>
        <end position="626"/>
    </location>
</feature>
<keyword evidence="13" id="KW-1185">Reference proteome</keyword>
<feature type="transmembrane region" description="Helical" evidence="10">
    <location>
        <begin position="292"/>
        <end position="313"/>
    </location>
</feature>
<dbReference type="SUPFAM" id="SSF103473">
    <property type="entry name" value="MFS general substrate transporter"/>
    <property type="match status" value="1"/>
</dbReference>
<keyword evidence="6 10" id="KW-0812">Transmembrane</keyword>
<feature type="transmembrane region" description="Helical" evidence="10">
    <location>
        <begin position="164"/>
        <end position="183"/>
    </location>
</feature>
<dbReference type="AlphaFoldDB" id="A0A7R9BYD8"/>
<feature type="transmembrane region" description="Helical" evidence="10">
    <location>
        <begin position="510"/>
        <end position="530"/>
    </location>
</feature>
<evidence type="ECO:0000256" key="6">
    <source>
        <dbReference type="ARBA" id="ARBA00022692"/>
    </source>
</evidence>